<organism evidence="3 4">
    <name type="scientific">Coprococcus ammoniilyticus</name>
    <dbReference type="NCBI Taxonomy" id="2981785"/>
    <lineage>
        <taxon>Bacteria</taxon>
        <taxon>Bacillati</taxon>
        <taxon>Bacillota</taxon>
        <taxon>Clostridia</taxon>
        <taxon>Lachnospirales</taxon>
        <taxon>Lachnospiraceae</taxon>
        <taxon>Coprococcus</taxon>
    </lineage>
</organism>
<dbReference type="InterPro" id="IPR026870">
    <property type="entry name" value="Zinc_ribbon_dom"/>
</dbReference>
<feature type="domain" description="Zinc-ribbon" evidence="2">
    <location>
        <begin position="3"/>
        <end position="24"/>
    </location>
</feature>
<sequence length="493" mass="55564">MKKCLKCGAELDDGANFCRYCGSSQKVDSAEAIAQGYYAPNGMSQDYYDPNGTAQGYYAPNDIAQGYYAPNDMAQGCYDPNGTAQGYYAPNDMAQGYYDPNGTAQGYYDPNGMPQGYYDQNSMNPGVEQPVSKMPKTGKSREKKSKKSIMLIVGIAAAVVLAAVLFFLFFGREMIAKSKIKSAAEDYAGYIEKLKVKELVKATAPKGLIEDIVVDAMRADGADFDDLKEFRDDFDDEYDDMIDDAYDEADDAGVKISLDDFKVEKVKKVDVKDVIQYVYDELGEKEIEGYDVDKVYALVKEKAEDYNLDLKKIYRVDISYDLSVRGDYFDWKDVKDALKGEGINVNDLCDHLYAYEYEGEYYLIPGVEDALIPSFKKYMEKVNRSRDISNADSIRIALQTALSDIDAYESFYKSDVDNEYVILSENGMTKVPAAFRKEFDAVLGEYPEVKYIKDGYDKFAFKLDVESNTCTVYVTNGSDFVEISPDIDYDFYF</sequence>
<keyword evidence="1" id="KW-0472">Membrane</keyword>
<proteinExistence type="predicted"/>
<dbReference type="Proteomes" id="UP001482186">
    <property type="component" value="Unassembled WGS sequence"/>
</dbReference>
<reference evidence="3 4" key="1">
    <citation type="submission" date="2024-04" db="EMBL/GenBank/DDBJ databases">
        <title>Human intestinal bacterial collection.</title>
        <authorList>
            <person name="Pauvert C."/>
            <person name="Hitch T.C.A."/>
            <person name="Clavel T."/>
        </authorList>
    </citation>
    <scope>NUCLEOTIDE SEQUENCE [LARGE SCALE GENOMIC DNA]</scope>
    <source>
        <strain evidence="3 4">CLA-AA-H141</strain>
    </source>
</reference>
<protein>
    <submittedName>
        <fullName evidence="3">Zinc ribbon domain-containing protein</fullName>
    </submittedName>
</protein>
<gene>
    <name evidence="3" type="ORF">AAAT04_10135</name>
</gene>
<comment type="caution">
    <text evidence="3">The sequence shown here is derived from an EMBL/GenBank/DDBJ whole genome shotgun (WGS) entry which is preliminary data.</text>
</comment>
<dbReference type="EMBL" id="JBBNFM010000006">
    <property type="protein sequence ID" value="MEQ2454396.1"/>
    <property type="molecule type" value="Genomic_DNA"/>
</dbReference>
<name>A0ABV1EII1_9FIRM</name>
<accession>A0ABV1EII1</accession>
<feature type="transmembrane region" description="Helical" evidence="1">
    <location>
        <begin position="149"/>
        <end position="170"/>
    </location>
</feature>
<keyword evidence="1" id="KW-0812">Transmembrane</keyword>
<keyword evidence="1" id="KW-1133">Transmembrane helix</keyword>
<evidence type="ECO:0000256" key="1">
    <source>
        <dbReference type="SAM" id="Phobius"/>
    </source>
</evidence>
<dbReference type="Pfam" id="PF13240">
    <property type="entry name" value="Zn_Ribbon_1"/>
    <property type="match status" value="1"/>
</dbReference>
<evidence type="ECO:0000259" key="2">
    <source>
        <dbReference type="Pfam" id="PF13240"/>
    </source>
</evidence>
<evidence type="ECO:0000313" key="4">
    <source>
        <dbReference type="Proteomes" id="UP001482186"/>
    </source>
</evidence>
<dbReference type="RefSeq" id="WP_349116088.1">
    <property type="nucleotide sequence ID" value="NZ_JBBNFM010000006.1"/>
</dbReference>
<keyword evidence="4" id="KW-1185">Reference proteome</keyword>
<evidence type="ECO:0000313" key="3">
    <source>
        <dbReference type="EMBL" id="MEQ2454396.1"/>
    </source>
</evidence>